<keyword evidence="1" id="KW-0496">Mitochondrion</keyword>
<evidence type="ECO:0000313" key="1">
    <source>
        <dbReference type="EMBL" id="AWX52905.1"/>
    </source>
</evidence>
<geneLocation type="mitochondrion" evidence="1"/>
<protein>
    <submittedName>
        <fullName evidence="1">Uncharacterized protein</fullName>
    </submittedName>
</protein>
<proteinExistence type="predicted"/>
<dbReference type="AlphaFoldDB" id="A0A2Z4M9T5"/>
<name>A0A2Z4M9T5_9AGAM</name>
<dbReference type="RefSeq" id="YP_009504208.1">
    <property type="nucleotide sequence ID" value="NC_038205.1"/>
</dbReference>
<dbReference type="GeneID" id="37541054"/>
<organism evidence="1">
    <name type="scientific">Lactarius hatsudake</name>
    <dbReference type="NCBI Taxonomy" id="416442"/>
    <lineage>
        <taxon>Eukaryota</taxon>
        <taxon>Fungi</taxon>
        <taxon>Dikarya</taxon>
        <taxon>Basidiomycota</taxon>
        <taxon>Agaricomycotina</taxon>
        <taxon>Agaricomycetes</taxon>
        <taxon>Russulales</taxon>
        <taxon>Russulaceae</taxon>
        <taxon>Lactarius</taxon>
    </lineage>
</organism>
<accession>A0A2Z4M9T5</accession>
<gene>
    <name evidence="1" type="primary">orf165</name>
</gene>
<reference evidence="1" key="1">
    <citation type="journal article" date="2019" name="Int. J. Biol. Macromol.">
        <title>Characterization and comparative analysis of six complete mitochondrial genomes from ectomycorrhizal fungi of the Lactarius genus and phylogenetic analysis of the Agaricomycetes.</title>
        <authorList>
            <person name="Li Q."/>
            <person name="Wang Q."/>
            <person name="Jin X."/>
            <person name="Chen Z."/>
            <person name="Xiong C."/>
            <person name="Li P."/>
            <person name="Liu Q."/>
            <person name="Huang W."/>
        </authorList>
    </citation>
    <scope>NUCLEOTIDE SEQUENCE</scope>
</reference>
<sequence length="165" mass="18996">MKNILNNQVTTFDLNTFSQTNVTYLSEQVANKKLFKIGYYHFFKIPNLELGGLKDFLQILDFNKAYVVLPLLASEQTIGEGPILSLSKQLLVTRNSNPVVISNFLFTQIELACMNYGMDNIGNYTVVFKFRPISLKEEIVTQIPKIQYNTQENQIQKQNNKYVKT</sequence>
<dbReference type="EMBL" id="MH319475">
    <property type="protein sequence ID" value="AWX52905.1"/>
    <property type="molecule type" value="Genomic_DNA"/>
</dbReference>